<dbReference type="InterPro" id="IPR029063">
    <property type="entry name" value="SAM-dependent_MTases_sf"/>
</dbReference>
<dbReference type="AlphaFoldDB" id="A0A921SVZ5"/>
<reference evidence="7" key="1">
    <citation type="journal article" date="2021" name="PeerJ">
        <title>Extensive microbial diversity within the chicken gut microbiome revealed by metagenomics and culture.</title>
        <authorList>
            <person name="Gilroy R."/>
            <person name="Ravi A."/>
            <person name="Getino M."/>
            <person name="Pursley I."/>
            <person name="Horton D.L."/>
            <person name="Alikhan N.F."/>
            <person name="Baker D."/>
            <person name="Gharbi K."/>
            <person name="Hall N."/>
            <person name="Watson M."/>
            <person name="Adriaenssens E.M."/>
            <person name="Foster-Nyarko E."/>
            <person name="Jarju S."/>
            <person name="Secka A."/>
            <person name="Antonio M."/>
            <person name="Oren A."/>
            <person name="Chaudhuri R.R."/>
            <person name="La Ragione R."/>
            <person name="Hildebrand F."/>
            <person name="Pallen M.J."/>
        </authorList>
    </citation>
    <scope>NUCLEOTIDE SEQUENCE</scope>
    <source>
        <strain evidence="7">CHK121-7720</strain>
    </source>
</reference>
<protein>
    <recommendedName>
        <fullName evidence="5">Malonyl-[acyl-carrier protein] O-methyltransferase</fullName>
        <shortName evidence="5">Malonyl-ACP O-methyltransferase</shortName>
        <ecNumber evidence="5">2.1.1.197</ecNumber>
    </recommendedName>
    <alternativeName>
        <fullName evidence="5">Biotin synthesis protein BioC</fullName>
    </alternativeName>
</protein>
<dbReference type="Pfam" id="PF04301">
    <property type="entry name" value="BioG"/>
    <property type="match status" value="1"/>
</dbReference>
<dbReference type="GO" id="GO:0032259">
    <property type="term" value="P:methylation"/>
    <property type="evidence" value="ECO:0007669"/>
    <property type="project" value="UniProtKB-KW"/>
</dbReference>
<comment type="function">
    <text evidence="5">Converts the free carboxyl group of a malonyl-thioester to its methyl ester by transfer of a methyl group from S-adenosyl-L-methionine (SAM). It allows to synthesize pimeloyl-ACP via the fatty acid synthetic pathway.</text>
</comment>
<feature type="domain" description="Methyltransferase" evidence="6">
    <location>
        <begin position="261"/>
        <end position="351"/>
    </location>
</feature>
<dbReference type="EC" id="2.1.1.197" evidence="5"/>
<evidence type="ECO:0000256" key="5">
    <source>
        <dbReference type="HAMAP-Rule" id="MF_00835"/>
    </source>
</evidence>
<name>A0A921SVZ5_9BACT</name>
<dbReference type="Pfam" id="PF13649">
    <property type="entry name" value="Methyltransf_25"/>
    <property type="match status" value="1"/>
</dbReference>
<dbReference type="InterPro" id="IPR041698">
    <property type="entry name" value="Methyltransf_25"/>
</dbReference>
<dbReference type="PANTHER" id="PTHR43861">
    <property type="entry name" value="TRANS-ACONITATE 2-METHYLTRANSFERASE-RELATED"/>
    <property type="match status" value="1"/>
</dbReference>
<dbReference type="GO" id="GO:0102130">
    <property type="term" value="F:malonyl-CoA methyltransferase activity"/>
    <property type="evidence" value="ECO:0007669"/>
    <property type="project" value="UniProtKB-EC"/>
</dbReference>
<evidence type="ECO:0000313" key="7">
    <source>
        <dbReference type="EMBL" id="HJG89904.1"/>
    </source>
</evidence>
<keyword evidence="1 5" id="KW-0489">Methyltransferase</keyword>
<dbReference type="CDD" id="cd02440">
    <property type="entry name" value="AdoMet_MTases"/>
    <property type="match status" value="1"/>
</dbReference>
<evidence type="ECO:0000256" key="4">
    <source>
        <dbReference type="ARBA" id="ARBA00022756"/>
    </source>
</evidence>
<comment type="pathway">
    <text evidence="5">Cofactor biosynthesis; biotin biosynthesis.</text>
</comment>
<dbReference type="NCBIfam" id="TIGR02072">
    <property type="entry name" value="BioC"/>
    <property type="match status" value="1"/>
</dbReference>
<dbReference type="GO" id="GO:0009102">
    <property type="term" value="P:biotin biosynthetic process"/>
    <property type="evidence" value="ECO:0007669"/>
    <property type="project" value="UniProtKB-UniRule"/>
</dbReference>
<dbReference type="HAMAP" id="MF_00835">
    <property type="entry name" value="BioC"/>
    <property type="match status" value="1"/>
</dbReference>
<accession>A0A921SVZ5</accession>
<dbReference type="PANTHER" id="PTHR43861:SF1">
    <property type="entry name" value="TRANS-ACONITATE 2-METHYLTRANSFERASE"/>
    <property type="match status" value="1"/>
</dbReference>
<proteinExistence type="inferred from homology"/>
<dbReference type="Gene3D" id="3.40.50.150">
    <property type="entry name" value="Vaccinia Virus protein VP39"/>
    <property type="match status" value="1"/>
</dbReference>
<keyword evidence="2 5" id="KW-0808">Transferase</keyword>
<evidence type="ECO:0000256" key="2">
    <source>
        <dbReference type="ARBA" id="ARBA00022679"/>
    </source>
</evidence>
<comment type="similarity">
    <text evidence="5">Belongs to the methyltransferase superfamily.</text>
</comment>
<dbReference type="InterPro" id="IPR011814">
    <property type="entry name" value="BioC"/>
</dbReference>
<reference evidence="7" key="2">
    <citation type="submission" date="2021-09" db="EMBL/GenBank/DDBJ databases">
        <authorList>
            <person name="Gilroy R."/>
        </authorList>
    </citation>
    <scope>NUCLEOTIDE SEQUENCE</scope>
    <source>
        <strain evidence="7">CHK121-7720</strain>
    </source>
</reference>
<comment type="caution">
    <text evidence="7">The sequence shown here is derived from an EMBL/GenBank/DDBJ whole genome shotgun (WGS) entry which is preliminary data.</text>
</comment>
<dbReference type="Proteomes" id="UP000757103">
    <property type="component" value="Unassembled WGS sequence"/>
</dbReference>
<evidence type="ECO:0000259" key="6">
    <source>
        <dbReference type="Pfam" id="PF13649"/>
    </source>
</evidence>
<evidence type="ECO:0000313" key="8">
    <source>
        <dbReference type="Proteomes" id="UP000757103"/>
    </source>
</evidence>
<dbReference type="RefSeq" id="WP_273306961.1">
    <property type="nucleotide sequence ID" value="NZ_DYUD01000027.1"/>
</dbReference>
<comment type="catalytic activity">
    <reaction evidence="5">
        <text>malonyl-[ACP] + S-adenosyl-L-methionine = malonyl-[ACP] methyl ester + S-adenosyl-L-homocysteine</text>
        <dbReference type="Rhea" id="RHEA:17105"/>
        <dbReference type="Rhea" id="RHEA-COMP:9623"/>
        <dbReference type="Rhea" id="RHEA-COMP:9954"/>
        <dbReference type="ChEBI" id="CHEBI:57856"/>
        <dbReference type="ChEBI" id="CHEBI:59789"/>
        <dbReference type="ChEBI" id="CHEBI:78449"/>
        <dbReference type="ChEBI" id="CHEBI:78845"/>
        <dbReference type="EC" id="2.1.1.197"/>
    </reaction>
</comment>
<dbReference type="GO" id="GO:0010340">
    <property type="term" value="F:carboxyl-O-methyltransferase activity"/>
    <property type="evidence" value="ECO:0007669"/>
    <property type="project" value="UniProtKB-UniRule"/>
</dbReference>
<dbReference type="SUPFAM" id="SSF53335">
    <property type="entry name" value="S-adenosyl-L-methionine-dependent methyltransferases"/>
    <property type="match status" value="1"/>
</dbReference>
<dbReference type="EMBL" id="DYUD01000027">
    <property type="protein sequence ID" value="HJG89904.1"/>
    <property type="molecule type" value="Genomic_DNA"/>
</dbReference>
<organism evidence="7 8">
    <name type="scientific">Barnesiella viscericola</name>
    <dbReference type="NCBI Taxonomy" id="397865"/>
    <lineage>
        <taxon>Bacteria</taxon>
        <taxon>Pseudomonadati</taxon>
        <taxon>Bacteroidota</taxon>
        <taxon>Bacteroidia</taxon>
        <taxon>Bacteroidales</taxon>
        <taxon>Barnesiellaceae</taxon>
        <taxon>Barnesiella</taxon>
    </lineage>
</organism>
<gene>
    <name evidence="5 7" type="primary">bioC</name>
    <name evidence="7" type="ORF">K8U91_10605</name>
</gene>
<evidence type="ECO:0000256" key="1">
    <source>
        <dbReference type="ARBA" id="ARBA00022603"/>
    </source>
</evidence>
<dbReference type="InterPro" id="IPR007398">
    <property type="entry name" value="BioG"/>
</dbReference>
<keyword evidence="4 5" id="KW-0093">Biotin biosynthesis</keyword>
<sequence>MIQTFISQRGTDDLLLFFAGWGMDYRPFAELDHIGCDCCICYDYTSLDFDPTPLRAYKNIDVYAWSFGVWAASVTLPGAGLPLRHTTAINGTPWGIDPQGGIDPAIFQATLDHLDPTTLHKFYRRMCNDRHTLTRFLETAPERGIESLRTELAAIGDAIARHPVPGFSWDQAVVGLQDRIFPPENQLRAWEGNTHVTTLDAAHYLPFRPIVLGQRFDKAIIRTRFEQAASTYEQEGLVQDRIARRLNEMIPSRSGEAYCNILEIGCGTGKLTRLLLNRFPQARFTVNDLSPEMQSRIEQLPFNRLDFMAGDAEKLDFEGQYDLIASASTIQWFTDLEGFLRRMASHLTDGGTIAVSSFVAGNLPEIRTLATAEMPYWESDSLRQLFERYFQLDTFEHEEYTLHFDSPVDLLRHLRNTGVTGTSGNRCQGLNFIKRYRETFGETQEITLTYCPVYIIAHKKKPL</sequence>
<evidence type="ECO:0000256" key="3">
    <source>
        <dbReference type="ARBA" id="ARBA00022691"/>
    </source>
</evidence>
<keyword evidence="3 5" id="KW-0949">S-adenosyl-L-methionine</keyword>